<comment type="caution">
    <text evidence="2">The sequence shown here is derived from an EMBL/GenBank/DDBJ whole genome shotgun (WGS) entry which is preliminary data.</text>
</comment>
<organism evidence="2 3">
    <name type="scientific">Phocaeicola barnesiae</name>
    <dbReference type="NCBI Taxonomy" id="376804"/>
    <lineage>
        <taxon>Bacteria</taxon>
        <taxon>Pseudomonadati</taxon>
        <taxon>Bacteroidota</taxon>
        <taxon>Bacteroidia</taxon>
        <taxon>Bacteroidales</taxon>
        <taxon>Bacteroidaceae</taxon>
        <taxon>Phocaeicola</taxon>
    </lineage>
</organism>
<dbReference type="AlphaFoldDB" id="A0AAW5N7I1"/>
<dbReference type="EMBL" id="JANRHJ010000005">
    <property type="protein sequence ID" value="MCR8873544.1"/>
    <property type="molecule type" value="Genomic_DNA"/>
</dbReference>
<dbReference type="RefSeq" id="WP_025892486.1">
    <property type="nucleotide sequence ID" value="NZ_JANRHJ010000005.1"/>
</dbReference>
<dbReference type="Proteomes" id="UP001204579">
    <property type="component" value="Unassembled WGS sequence"/>
</dbReference>
<proteinExistence type="predicted"/>
<gene>
    <name evidence="2" type="ORF">NW209_05860</name>
</gene>
<evidence type="ECO:0000313" key="3">
    <source>
        <dbReference type="Proteomes" id="UP001204579"/>
    </source>
</evidence>
<protein>
    <recommendedName>
        <fullName evidence="1">Bacterial Ig-like domain-containing protein</fullName>
    </recommendedName>
</protein>
<keyword evidence="3" id="KW-1185">Reference proteome</keyword>
<accession>A0AAW5N7I1</accession>
<reference evidence="2 3" key="1">
    <citation type="submission" date="2022-08" db="EMBL/GenBank/DDBJ databases">
        <authorList>
            <person name="Zeman M."/>
            <person name="Kubasova T."/>
        </authorList>
    </citation>
    <scope>NUCLEOTIDE SEQUENCE [LARGE SCALE GENOMIC DNA]</scope>
    <source>
        <strain evidence="2 3">ET62</strain>
    </source>
</reference>
<evidence type="ECO:0000313" key="2">
    <source>
        <dbReference type="EMBL" id="MCR8873544.1"/>
    </source>
</evidence>
<name>A0AAW5N7I1_9BACT</name>
<sequence length="232" mass="26950">MKSWLIFIFCLMTVVILSTQSSRKDIDSSEEMRKNESRLDSIWRKEDIWNTSCTGTDKSRQNELPEKTDSKAIRAFEETNDTLVDRNDETTEDSVSVVSQPVTMVLKPIVRDIPSGLPIDADSLSMYTEYDSYPVSVNEVKLYITNHTEREFEGGEEYSLVYYNEVNREWELQPTAPIINSVLWLFSPGRATHSQTIRFYMDKNRPGKYRIYKSFNHDTGTAYAEFELVSEM</sequence>
<dbReference type="GeneID" id="82444765"/>
<dbReference type="InterPro" id="IPR046878">
    <property type="entry name" value="Big_14"/>
</dbReference>
<dbReference type="Pfam" id="PF20251">
    <property type="entry name" value="Big_14"/>
    <property type="match status" value="1"/>
</dbReference>
<feature type="domain" description="Bacterial Ig-like" evidence="1">
    <location>
        <begin position="122"/>
        <end position="226"/>
    </location>
</feature>
<evidence type="ECO:0000259" key="1">
    <source>
        <dbReference type="Pfam" id="PF20251"/>
    </source>
</evidence>